<dbReference type="InterPro" id="IPR017871">
    <property type="entry name" value="ABC_transporter-like_CS"/>
</dbReference>
<dbReference type="RefSeq" id="WP_285883507.1">
    <property type="nucleotide sequence ID" value="NZ_JARFYN010000060.1"/>
</dbReference>
<protein>
    <submittedName>
        <fullName evidence="6">Nitrate/sulfonate/bicarbonate ABC transporter ATP-binding protein</fullName>
    </submittedName>
</protein>
<evidence type="ECO:0000259" key="5">
    <source>
        <dbReference type="PROSITE" id="PS50893"/>
    </source>
</evidence>
<keyword evidence="4 6" id="KW-0067">ATP-binding</keyword>
<gene>
    <name evidence="6" type="ORF">PY650_30270</name>
</gene>
<evidence type="ECO:0000256" key="1">
    <source>
        <dbReference type="ARBA" id="ARBA00005417"/>
    </source>
</evidence>
<evidence type="ECO:0000313" key="7">
    <source>
        <dbReference type="Proteomes" id="UP001172630"/>
    </source>
</evidence>
<dbReference type="PANTHER" id="PTHR42788:SF13">
    <property type="entry name" value="ALIPHATIC SULFONATES IMPORT ATP-BINDING PROTEIN SSUB"/>
    <property type="match status" value="1"/>
</dbReference>
<organism evidence="6 7">
    <name type="scientific">Rhizobium calliandrae</name>
    <dbReference type="NCBI Taxonomy" id="1312182"/>
    <lineage>
        <taxon>Bacteria</taxon>
        <taxon>Pseudomonadati</taxon>
        <taxon>Pseudomonadota</taxon>
        <taxon>Alphaproteobacteria</taxon>
        <taxon>Hyphomicrobiales</taxon>
        <taxon>Rhizobiaceae</taxon>
        <taxon>Rhizobium/Agrobacterium group</taxon>
        <taxon>Rhizobium</taxon>
    </lineage>
</organism>
<evidence type="ECO:0000313" key="6">
    <source>
        <dbReference type="EMBL" id="MDL2409831.1"/>
    </source>
</evidence>
<dbReference type="PANTHER" id="PTHR42788">
    <property type="entry name" value="TAURINE IMPORT ATP-BINDING PROTEIN-RELATED"/>
    <property type="match status" value="1"/>
</dbReference>
<reference evidence="6" key="1">
    <citation type="submission" date="2023-06" db="EMBL/GenBank/DDBJ databases">
        <title>Phylogenetic Diversity of Rhizobium strains.</title>
        <authorList>
            <person name="Moura F.T."/>
            <person name="Helene L.C.F."/>
            <person name="Hungria M."/>
        </authorList>
    </citation>
    <scope>NUCLEOTIDE SEQUENCE</scope>
    <source>
        <strain evidence="6">CCGE524</strain>
    </source>
</reference>
<dbReference type="Gene3D" id="3.40.50.300">
    <property type="entry name" value="P-loop containing nucleotide triphosphate hydrolases"/>
    <property type="match status" value="1"/>
</dbReference>
<keyword evidence="7" id="KW-1185">Reference proteome</keyword>
<dbReference type="Pfam" id="PF00005">
    <property type="entry name" value="ABC_tran"/>
    <property type="match status" value="1"/>
</dbReference>
<dbReference type="Pfam" id="PF09821">
    <property type="entry name" value="AAA_assoc_C"/>
    <property type="match status" value="1"/>
</dbReference>
<name>A0ABT7KMG5_9HYPH</name>
<keyword evidence="2" id="KW-0813">Transport</keyword>
<dbReference type="InterPro" id="IPR050166">
    <property type="entry name" value="ABC_transporter_ATP-bind"/>
</dbReference>
<sequence length="436" mass="48041">MLDQIAKAPLIDIQQVCRSFPKPSGKDVVVLENVDLTIKEGEIVGLLGRSGSGKSTLLRIIAGLISPSSGQAQCRGTAINGPPVGISMVFQSFALFPWLTVLQNVELGLEAKGVDRAERRKLALAAIDLIGLDGFENAFPKELSGGMRQRVGFARALVVHPDLLLMDEPFSALDVLTAETLRTDMIDLWIEGRLPIKSVLIVTHNIEEAVLMCDRVLVFSSNPGRVARELKVDLPHPRNRLDPAFRQLVDNIYALMTQRAEPRSPAMEGIPGTGMGMVLEPVSTNILSGLIEALAGAPYHGRADLPVLAGTLQLEADELFHLGEALQLLRFAQLSEGDIVLTDAGQKFAHLETDSRKKLFAEHLLTYVPVIGLIRRVLDERPNHTAPATRFRNELEDYMTESYADDTLKTIVSWSRYAELFAYDEQTEMFSLENPQ</sequence>
<comment type="similarity">
    <text evidence="1">Belongs to the ABC transporter superfamily.</text>
</comment>
<dbReference type="InterPro" id="IPR027417">
    <property type="entry name" value="P-loop_NTPase"/>
</dbReference>
<dbReference type="CDD" id="cd03293">
    <property type="entry name" value="ABC_NrtD_SsuB_transporters"/>
    <property type="match status" value="1"/>
</dbReference>
<evidence type="ECO:0000256" key="4">
    <source>
        <dbReference type="ARBA" id="ARBA00022840"/>
    </source>
</evidence>
<dbReference type="PROSITE" id="PS00211">
    <property type="entry name" value="ABC_TRANSPORTER_1"/>
    <property type="match status" value="1"/>
</dbReference>
<comment type="caution">
    <text evidence="6">The sequence shown here is derived from an EMBL/GenBank/DDBJ whole genome shotgun (WGS) entry which is preliminary data.</text>
</comment>
<evidence type="ECO:0000256" key="3">
    <source>
        <dbReference type="ARBA" id="ARBA00022741"/>
    </source>
</evidence>
<dbReference type="InterPro" id="IPR018632">
    <property type="entry name" value="AAA-associated_dom_C"/>
</dbReference>
<dbReference type="SMART" id="SM00382">
    <property type="entry name" value="AAA"/>
    <property type="match status" value="1"/>
</dbReference>
<dbReference type="InterPro" id="IPR003439">
    <property type="entry name" value="ABC_transporter-like_ATP-bd"/>
</dbReference>
<dbReference type="Proteomes" id="UP001172630">
    <property type="component" value="Unassembled WGS sequence"/>
</dbReference>
<dbReference type="SUPFAM" id="SSF52540">
    <property type="entry name" value="P-loop containing nucleoside triphosphate hydrolases"/>
    <property type="match status" value="1"/>
</dbReference>
<dbReference type="EMBL" id="JARFYN010000060">
    <property type="protein sequence ID" value="MDL2409831.1"/>
    <property type="molecule type" value="Genomic_DNA"/>
</dbReference>
<proteinExistence type="inferred from homology"/>
<dbReference type="PROSITE" id="PS50893">
    <property type="entry name" value="ABC_TRANSPORTER_2"/>
    <property type="match status" value="1"/>
</dbReference>
<feature type="domain" description="ABC transporter" evidence="5">
    <location>
        <begin position="11"/>
        <end position="246"/>
    </location>
</feature>
<dbReference type="InterPro" id="IPR003593">
    <property type="entry name" value="AAA+_ATPase"/>
</dbReference>
<dbReference type="GO" id="GO:0005524">
    <property type="term" value="F:ATP binding"/>
    <property type="evidence" value="ECO:0007669"/>
    <property type="project" value="UniProtKB-KW"/>
</dbReference>
<keyword evidence="3" id="KW-0547">Nucleotide-binding</keyword>
<accession>A0ABT7KMG5</accession>
<evidence type="ECO:0000256" key="2">
    <source>
        <dbReference type="ARBA" id="ARBA00022448"/>
    </source>
</evidence>